<gene>
    <name evidence="1" type="ORF">EI163_05235</name>
</gene>
<comment type="caution">
    <text evidence="1">The sequence shown here is derived from an EMBL/GenBank/DDBJ whole genome shotgun (WGS) entry which is preliminary data.</text>
</comment>
<dbReference type="RefSeq" id="WP_192526946.1">
    <property type="nucleotide sequence ID" value="NZ_RRZC01000004.1"/>
</dbReference>
<evidence type="ECO:0000313" key="1">
    <source>
        <dbReference type="EMBL" id="MBE0402960.1"/>
    </source>
</evidence>
<evidence type="ECO:0000313" key="2">
    <source>
        <dbReference type="Proteomes" id="UP000754821"/>
    </source>
</evidence>
<dbReference type="EMBL" id="RRZC01000004">
    <property type="protein sequence ID" value="MBE0402960.1"/>
    <property type="molecule type" value="Genomic_DNA"/>
</dbReference>
<evidence type="ECO:0008006" key="3">
    <source>
        <dbReference type="Google" id="ProtNLM"/>
    </source>
</evidence>
<protein>
    <recommendedName>
        <fullName evidence="3">Secreted protein</fullName>
    </recommendedName>
</protein>
<name>A0ABR9F924_9GAMM</name>
<sequence>MLPLLCLLSMHPVFNCCLSFFCGFVRLQSFKAVELSAGDIFTALIAAKSLEKSFLSCANALCLVIFFNQLLALFSPVLNVGISAEENAR</sequence>
<organism evidence="1 2">
    <name type="scientific">Halomonas citrativorans</name>
    <dbReference type="NCBI Taxonomy" id="2742612"/>
    <lineage>
        <taxon>Bacteria</taxon>
        <taxon>Pseudomonadati</taxon>
        <taxon>Pseudomonadota</taxon>
        <taxon>Gammaproteobacteria</taxon>
        <taxon>Oceanospirillales</taxon>
        <taxon>Halomonadaceae</taxon>
        <taxon>Halomonas</taxon>
    </lineage>
</organism>
<proteinExistence type="predicted"/>
<dbReference type="Proteomes" id="UP000754821">
    <property type="component" value="Unassembled WGS sequence"/>
</dbReference>
<reference evidence="1 2" key="1">
    <citation type="submission" date="2020-07" db="EMBL/GenBank/DDBJ databases">
        <title>Halophilic bacteria isolated from french cheeses.</title>
        <authorList>
            <person name="Kothe C.I."/>
            <person name="Farah-Kraiem B."/>
            <person name="Renault P."/>
            <person name="Dridi B."/>
        </authorList>
    </citation>
    <scope>NUCLEOTIDE SEQUENCE [LARGE SCALE GENOMIC DNA]</scope>
    <source>
        <strain evidence="1 2">FME16</strain>
    </source>
</reference>
<accession>A0ABR9F924</accession>
<keyword evidence="2" id="KW-1185">Reference proteome</keyword>